<feature type="domain" description="Prion-inhibition and propagation HeLo" evidence="1">
    <location>
        <begin position="66"/>
        <end position="160"/>
    </location>
</feature>
<dbReference type="PANTHER" id="PTHR42345">
    <property type="entry name" value="TPR_REGION DOMAIN-CONTAINING PROTEIN"/>
    <property type="match status" value="1"/>
</dbReference>
<comment type="caution">
    <text evidence="2">The sequence shown here is derived from an EMBL/GenBank/DDBJ whole genome shotgun (WGS) entry which is preliminary data.</text>
</comment>
<keyword evidence="3" id="KW-1185">Reference proteome</keyword>
<evidence type="ECO:0000259" key="1">
    <source>
        <dbReference type="Pfam" id="PF14479"/>
    </source>
</evidence>
<dbReference type="GeneID" id="87821076"/>
<dbReference type="Pfam" id="PF14479">
    <property type="entry name" value="HeLo"/>
    <property type="match status" value="1"/>
</dbReference>
<dbReference type="Proteomes" id="UP001302676">
    <property type="component" value="Unassembled WGS sequence"/>
</dbReference>
<protein>
    <submittedName>
        <fullName evidence="2">Heterokaryon incompatibility protein S</fullName>
    </submittedName>
</protein>
<dbReference type="AlphaFoldDB" id="A0AAN6UYK7"/>
<dbReference type="PANTHER" id="PTHR42345:SF2">
    <property type="entry name" value="HELICASE-LIKE PROTEIN"/>
    <property type="match status" value="1"/>
</dbReference>
<evidence type="ECO:0000313" key="2">
    <source>
        <dbReference type="EMBL" id="KAK4141493.1"/>
    </source>
</evidence>
<reference evidence="2" key="1">
    <citation type="journal article" date="2023" name="Mol. Phylogenet. Evol.">
        <title>Genome-scale phylogeny and comparative genomics of the fungal order Sordariales.</title>
        <authorList>
            <person name="Hensen N."/>
            <person name="Bonometti L."/>
            <person name="Westerberg I."/>
            <person name="Brannstrom I.O."/>
            <person name="Guillou S."/>
            <person name="Cros-Aarteil S."/>
            <person name="Calhoun S."/>
            <person name="Haridas S."/>
            <person name="Kuo A."/>
            <person name="Mondo S."/>
            <person name="Pangilinan J."/>
            <person name="Riley R."/>
            <person name="LaButti K."/>
            <person name="Andreopoulos B."/>
            <person name="Lipzen A."/>
            <person name="Chen C."/>
            <person name="Yan M."/>
            <person name="Daum C."/>
            <person name="Ng V."/>
            <person name="Clum A."/>
            <person name="Steindorff A."/>
            <person name="Ohm R.A."/>
            <person name="Martin F."/>
            <person name="Silar P."/>
            <person name="Natvig D.O."/>
            <person name="Lalanne C."/>
            <person name="Gautier V."/>
            <person name="Ament-Velasquez S.L."/>
            <person name="Kruys A."/>
            <person name="Hutchinson M.I."/>
            <person name="Powell A.J."/>
            <person name="Barry K."/>
            <person name="Miller A.N."/>
            <person name="Grigoriev I.V."/>
            <person name="Debuchy R."/>
            <person name="Gladieux P."/>
            <person name="Hiltunen Thoren M."/>
            <person name="Johannesson H."/>
        </authorList>
    </citation>
    <scope>NUCLEOTIDE SEQUENCE</scope>
    <source>
        <strain evidence="2">CBS 141.50</strain>
    </source>
</reference>
<sequence>MTGDQRFSIRTKQFLLQSAGVAMPPPTPLQAPVQAPTSWDKALRRTYHTTVVDGGLQSHQDNTCIAAIAQASGRNALVTTFKKTYTRFRTSASQTQHAASLATTVRWAIREKKRFQRFIDDLRGFNDSLVALFPDVGSQACEAMAAEINTSTDLGSLQVIEQAVGDLENGDEGLAEAASLRITEISQHTTSLATNDDDDDDAESSSTAIQGIRDVNMKMLTQQLEKLGVAIKAELKGSLQISVQDFGFGDHYGSLNWRGMENNEFGIEEGREREYVQCPYLAWYLMYASEKNGFEHGDFSHRDSEANRKFEGRFPGTRTVEGYGASFGTWARVHKPDFPPRPVFCSTFDVPAHTTPELIDLLSDLHRRKSLPWNLTNERAYEYLDKLLGIRAHSRMAPGVSFDNSMQVMDLLDTLNRSDLFEDLRSGGSLGAQAFPNFPNFLYQMVVAYELKLRLKDQGFGGINARVIAAMQAAERWVDGVSIKVTKGSNPHAELRSLVHERQVEGLVRFAELLAWPALGEMREFVEDAYTDMCAGMHLSFHLWDWLFGTMLPGKAFAFTIMSALVAATPSLLPLGAPRYYESGLVLENKSYWRDKWVMGRVLGGIWGVRAANGWVGPCPVPAKGSRERVSKSWRRVVARDTAFALPERIAPHADADESSLFSSLDRVGGNSSHVEWVRTIGDPTKWVVPVGPSNAPDTVELRALALKSIPREQALDEFGSQKGTGLSIAVDRSNTVTVSVQDDQGNETPIEDDKEPAQRAVLELTINGQPVSFTLYNNPIFIAAPRCIDGPHPVHERDLPKMQHILRVGQLSGHIHNDPRVLIIDATGGGECELAARAWCSEYGQHAIVKRGTGPCIACAVRAASAEGLGVGCVIWT</sequence>
<reference evidence="2" key="2">
    <citation type="submission" date="2023-05" db="EMBL/GenBank/DDBJ databases">
        <authorList>
            <consortium name="Lawrence Berkeley National Laboratory"/>
            <person name="Steindorff A."/>
            <person name="Hensen N."/>
            <person name="Bonometti L."/>
            <person name="Westerberg I."/>
            <person name="Brannstrom I.O."/>
            <person name="Guillou S."/>
            <person name="Cros-Aarteil S."/>
            <person name="Calhoun S."/>
            <person name="Haridas S."/>
            <person name="Kuo A."/>
            <person name="Mondo S."/>
            <person name="Pangilinan J."/>
            <person name="Riley R."/>
            <person name="Labutti K."/>
            <person name="Andreopoulos B."/>
            <person name="Lipzen A."/>
            <person name="Chen C."/>
            <person name="Yanf M."/>
            <person name="Daum C."/>
            <person name="Ng V."/>
            <person name="Clum A."/>
            <person name="Ohm R."/>
            <person name="Martin F."/>
            <person name="Silar P."/>
            <person name="Natvig D."/>
            <person name="Lalanne C."/>
            <person name="Gautier V."/>
            <person name="Ament-Velasquez S.L."/>
            <person name="Kruys A."/>
            <person name="Hutchinson M.I."/>
            <person name="Powell A.J."/>
            <person name="Barry K."/>
            <person name="Miller A.N."/>
            <person name="Grigoriev I.V."/>
            <person name="Debuchy R."/>
            <person name="Gladieux P."/>
            <person name="Thoren M.H."/>
            <person name="Johannesson H."/>
        </authorList>
    </citation>
    <scope>NUCLEOTIDE SEQUENCE</scope>
    <source>
        <strain evidence="2">CBS 141.50</strain>
    </source>
</reference>
<dbReference type="EMBL" id="MU853611">
    <property type="protein sequence ID" value="KAK4141493.1"/>
    <property type="molecule type" value="Genomic_DNA"/>
</dbReference>
<accession>A0AAN6UYK7</accession>
<dbReference type="RefSeq" id="XP_062634864.1">
    <property type="nucleotide sequence ID" value="XM_062784463.1"/>
</dbReference>
<evidence type="ECO:0000313" key="3">
    <source>
        <dbReference type="Proteomes" id="UP001302676"/>
    </source>
</evidence>
<gene>
    <name evidence="2" type="ORF">C8A04DRAFT_39101</name>
</gene>
<proteinExistence type="predicted"/>
<organism evidence="2 3">
    <name type="scientific">Dichotomopilus funicola</name>
    <dbReference type="NCBI Taxonomy" id="1934379"/>
    <lineage>
        <taxon>Eukaryota</taxon>
        <taxon>Fungi</taxon>
        <taxon>Dikarya</taxon>
        <taxon>Ascomycota</taxon>
        <taxon>Pezizomycotina</taxon>
        <taxon>Sordariomycetes</taxon>
        <taxon>Sordariomycetidae</taxon>
        <taxon>Sordariales</taxon>
        <taxon>Chaetomiaceae</taxon>
        <taxon>Dichotomopilus</taxon>
    </lineage>
</organism>
<dbReference type="Gene3D" id="1.20.120.1020">
    <property type="entry name" value="Prion-inhibition and propagation, HeLo domain"/>
    <property type="match status" value="1"/>
</dbReference>
<dbReference type="InterPro" id="IPR038305">
    <property type="entry name" value="HeLo_sf"/>
</dbReference>
<dbReference type="InterPro" id="IPR029498">
    <property type="entry name" value="HeLo_dom"/>
</dbReference>
<name>A0AAN6UYK7_9PEZI</name>